<organism evidence="4 5">
    <name type="scientific">Modicella reniformis</name>
    <dbReference type="NCBI Taxonomy" id="1440133"/>
    <lineage>
        <taxon>Eukaryota</taxon>
        <taxon>Fungi</taxon>
        <taxon>Fungi incertae sedis</taxon>
        <taxon>Mucoromycota</taxon>
        <taxon>Mortierellomycotina</taxon>
        <taxon>Mortierellomycetes</taxon>
        <taxon>Mortierellales</taxon>
        <taxon>Mortierellaceae</taxon>
        <taxon>Modicella</taxon>
    </lineage>
</organism>
<name>A0A9P6JGY8_9FUNG</name>
<dbReference type="PANTHER" id="PTHR48081">
    <property type="entry name" value="AB HYDROLASE SUPERFAMILY PROTEIN C4A8.06C"/>
    <property type="match status" value="1"/>
</dbReference>
<keyword evidence="2" id="KW-1133">Transmembrane helix</keyword>
<keyword evidence="2" id="KW-0472">Membrane</keyword>
<dbReference type="GO" id="GO:0004061">
    <property type="term" value="F:arylformamidase activity"/>
    <property type="evidence" value="ECO:0007669"/>
    <property type="project" value="TreeGrafter"/>
</dbReference>
<keyword evidence="5" id="KW-1185">Reference proteome</keyword>
<dbReference type="OrthoDB" id="6495301at2759"/>
<dbReference type="Proteomes" id="UP000749646">
    <property type="component" value="Unassembled WGS sequence"/>
</dbReference>
<dbReference type="InterPro" id="IPR049492">
    <property type="entry name" value="BD-FAE-like_dom"/>
</dbReference>
<dbReference type="InterPro" id="IPR050300">
    <property type="entry name" value="GDXG_lipolytic_enzyme"/>
</dbReference>
<evidence type="ECO:0000256" key="1">
    <source>
        <dbReference type="ARBA" id="ARBA00022801"/>
    </source>
</evidence>
<sequence length="399" mass="45472">MLPLDPRRVWKLNKILFSVIISNLSLIPIGLSLIRHRFWIMRGSPEYITDVYYNPKRPINKLDIYTPRNHVRTVEFTSRRNIREVREEKTPLRPVIVFIYGGGWYSGSKLIYTLVGARLRSMGYLAIIPDYSVFPQGKCKEMEQDVKMAIQWSYRHCMEYGGDPQKIYIMGHSAGAHLCALTVLNDSIQRIPASLFGTSSGSISTSPILTALLNEPIARNQEGDEDVLPRLRGMILCSGVYDISVHYKHESMKGVEQISAMGRVMGQTQAAFRQHSPTSVLQELLYVSTRIDRNYPTESQTRHQNILRHLQALLPIETLMIHGDCDRTVPANSSLEFYMELKTLQLGSNARLCVVEGMGHEEPVVALMPCFGRRSPFRKVLMNQISQFIDGDQDLKKSR</sequence>
<dbReference type="PANTHER" id="PTHR48081:SF33">
    <property type="entry name" value="KYNURENINE FORMAMIDASE"/>
    <property type="match status" value="1"/>
</dbReference>
<evidence type="ECO:0000313" key="4">
    <source>
        <dbReference type="EMBL" id="KAF9974630.1"/>
    </source>
</evidence>
<evidence type="ECO:0000313" key="5">
    <source>
        <dbReference type="Proteomes" id="UP000749646"/>
    </source>
</evidence>
<keyword evidence="1" id="KW-0378">Hydrolase</keyword>
<gene>
    <name evidence="4" type="ORF">BGZ65_008632</name>
</gene>
<dbReference type="Pfam" id="PF20434">
    <property type="entry name" value="BD-FAE"/>
    <property type="match status" value="1"/>
</dbReference>
<proteinExistence type="predicted"/>
<reference evidence="4" key="1">
    <citation type="journal article" date="2020" name="Fungal Divers.">
        <title>Resolving the Mortierellaceae phylogeny through synthesis of multi-gene phylogenetics and phylogenomics.</title>
        <authorList>
            <person name="Vandepol N."/>
            <person name="Liber J."/>
            <person name="Desiro A."/>
            <person name="Na H."/>
            <person name="Kennedy M."/>
            <person name="Barry K."/>
            <person name="Grigoriev I.V."/>
            <person name="Miller A.N."/>
            <person name="O'Donnell K."/>
            <person name="Stajich J.E."/>
            <person name="Bonito G."/>
        </authorList>
    </citation>
    <scope>NUCLEOTIDE SEQUENCE</scope>
    <source>
        <strain evidence="4">MES-2147</strain>
    </source>
</reference>
<keyword evidence="2" id="KW-0812">Transmembrane</keyword>
<comment type="caution">
    <text evidence="4">The sequence shown here is derived from an EMBL/GenBank/DDBJ whole genome shotgun (WGS) entry which is preliminary data.</text>
</comment>
<dbReference type="InterPro" id="IPR029058">
    <property type="entry name" value="AB_hydrolase_fold"/>
</dbReference>
<dbReference type="SUPFAM" id="SSF53474">
    <property type="entry name" value="alpha/beta-Hydrolases"/>
    <property type="match status" value="1"/>
</dbReference>
<evidence type="ECO:0000259" key="3">
    <source>
        <dbReference type="Pfam" id="PF20434"/>
    </source>
</evidence>
<feature type="transmembrane region" description="Helical" evidence="2">
    <location>
        <begin position="15"/>
        <end position="34"/>
    </location>
</feature>
<dbReference type="Gene3D" id="3.40.50.1820">
    <property type="entry name" value="alpha/beta hydrolase"/>
    <property type="match status" value="1"/>
</dbReference>
<protein>
    <recommendedName>
        <fullName evidence="3">BD-FAE-like domain-containing protein</fullName>
    </recommendedName>
</protein>
<dbReference type="EMBL" id="JAAAHW010004416">
    <property type="protein sequence ID" value="KAF9974630.1"/>
    <property type="molecule type" value="Genomic_DNA"/>
</dbReference>
<feature type="domain" description="BD-FAE-like" evidence="3">
    <location>
        <begin position="88"/>
        <end position="278"/>
    </location>
</feature>
<evidence type="ECO:0000256" key="2">
    <source>
        <dbReference type="SAM" id="Phobius"/>
    </source>
</evidence>
<accession>A0A9P6JGY8</accession>
<dbReference type="AlphaFoldDB" id="A0A9P6JGY8"/>